<organism evidence="2 3">
    <name type="scientific">Leucobacter allii</name>
    <dbReference type="NCBI Taxonomy" id="2932247"/>
    <lineage>
        <taxon>Bacteria</taxon>
        <taxon>Bacillati</taxon>
        <taxon>Actinomycetota</taxon>
        <taxon>Actinomycetes</taxon>
        <taxon>Micrococcales</taxon>
        <taxon>Microbacteriaceae</taxon>
        <taxon>Leucobacter</taxon>
    </lineage>
</organism>
<dbReference type="InterPro" id="IPR010982">
    <property type="entry name" value="Lambda_DNA-bd_dom_sf"/>
</dbReference>
<sequence length="81" mass="8641">MGTEKQRNLVAGEVRAAIARAGKRQSDICRLTGFSSSRLSNKLRGESPFTVDELFIIAAALEVPARSLLPRSVDELGAVAA</sequence>
<gene>
    <name evidence="2" type="ORF">MUN78_16370</name>
</gene>
<dbReference type="Proteomes" id="UP000831786">
    <property type="component" value="Chromosome"/>
</dbReference>
<dbReference type="EMBL" id="CP095045">
    <property type="protein sequence ID" value="UOQ57205.1"/>
    <property type="molecule type" value="Genomic_DNA"/>
</dbReference>
<evidence type="ECO:0000313" key="3">
    <source>
        <dbReference type="Proteomes" id="UP000831786"/>
    </source>
</evidence>
<proteinExistence type="predicted"/>
<evidence type="ECO:0000259" key="1">
    <source>
        <dbReference type="PROSITE" id="PS50943"/>
    </source>
</evidence>
<evidence type="ECO:0000313" key="2">
    <source>
        <dbReference type="EMBL" id="UOQ57205.1"/>
    </source>
</evidence>
<dbReference type="SMART" id="SM00530">
    <property type="entry name" value="HTH_XRE"/>
    <property type="match status" value="1"/>
</dbReference>
<dbReference type="Gene3D" id="1.10.260.40">
    <property type="entry name" value="lambda repressor-like DNA-binding domains"/>
    <property type="match status" value="1"/>
</dbReference>
<protein>
    <recommendedName>
        <fullName evidence="1">HTH cro/C1-type domain-containing protein</fullName>
    </recommendedName>
</protein>
<accession>A0ABY4FLS0</accession>
<feature type="domain" description="HTH cro/C1-type" evidence="1">
    <location>
        <begin position="14"/>
        <end position="68"/>
    </location>
</feature>
<name>A0ABY4FLS0_9MICO</name>
<keyword evidence="3" id="KW-1185">Reference proteome</keyword>
<dbReference type="PROSITE" id="PS50943">
    <property type="entry name" value="HTH_CROC1"/>
    <property type="match status" value="1"/>
</dbReference>
<dbReference type="InterPro" id="IPR001387">
    <property type="entry name" value="Cro/C1-type_HTH"/>
</dbReference>
<reference evidence="2 3" key="1">
    <citation type="submission" date="2022-04" db="EMBL/GenBank/DDBJ databases">
        <title>Leucobacter sp. isolated from rhizosphere of garlic.</title>
        <authorList>
            <person name="Won M."/>
            <person name="Lee C.-M."/>
            <person name="Woen H.-Y."/>
            <person name="Kwon S.-W."/>
        </authorList>
    </citation>
    <scope>NUCLEOTIDE SEQUENCE [LARGE SCALE GENOMIC DNA]</scope>
    <source>
        <strain evidence="2 3">H21R-40</strain>
    </source>
</reference>
<dbReference type="SUPFAM" id="SSF47413">
    <property type="entry name" value="lambda repressor-like DNA-binding domains"/>
    <property type="match status" value="1"/>
</dbReference>
<dbReference type="InterPro" id="IPR013975">
    <property type="entry name" value="Tscrpt_reg_BetR_N"/>
</dbReference>
<dbReference type="Pfam" id="PF08667">
    <property type="entry name" value="BetR"/>
    <property type="match status" value="1"/>
</dbReference>
<dbReference type="RefSeq" id="WP_244727843.1">
    <property type="nucleotide sequence ID" value="NZ_CP095045.1"/>
</dbReference>